<sequence length="1256" mass="141315">MWNFASKCVAGTGGLRFRDRFRKLTQCVQESSDDEASSIISKEDGLECPICCESFNIVENIPYVLWCGHSLCKNCVLALPWATAKIHPVPVRLPLLISCPWCNLLSPRLVLKGTLKFPRKNYFLLWMVERMNTDKVKVDTCHQSKLTSSDGQTGQSSVPAVGDSRVVGIHYSIRKAVFFLVELTAKFPLVLIFLLIVLYAIPASAAILALYVLVTVLFALPSFLVLYFSYPSLDWLVREIVEPYLFHILTPSLYTLILSHETCSILHWTRSLPPVFMATTASFSGIRVHLPSSVCTDTTSSFAQPSVSVNSFSKPRIVALRSLKLKSRSNDALLRIRSGDRSGGKSSRSFIVRCDASSNGRITQQEFTEMAWQAIVSSPEVAKENKHQIVETEHLMKALLEQKNGLARRIFSKAGVDNTRLLEATDKFIQRQPKVIGESAGSMLGRDLESLMQRARDYKKEYGDSFVSVEHLVLGFVQDNRFGKQLFKEFQISLKTLKNAIESIRGRQTVIDQDPEGKYESLEKYGKDLTAMAREGKLDPVIGRDDEIRRCIQILSRRTKNNPVLIGEPGVGKTAISEGLAQRIVQGDVPQALMNRKLISLDMGALIAGAKYRGEFEDRLKAVLKEVTESDGQIILFIDEIHTVVGTGATNGAMDAGNLLKPMLGRGELRCIGATTLDEYRKYIEKDPALERRFQQVYVDQPTVEDTVSILRGLRERYELHHGVRISDSALVEAAILSDRYISGRFLPDKAIDLVDEAAAKLKMEITSKPTALDEINRAVLKLEMERLSLTSDTDKASKDRLNRLEAELALLKERQAELNEQWEHEKNVMTNMQSIKEEIDRVNLEIQQAEREYDLNRAAELKYGSLNSLLRQLETAEKELVEYMSSGKSMLREEVTGDDIAEIVSKWTGIPLSKLKQSEREKLLYLEDELHKRVVGQDPAVTSVAEAIQRSRAGLSDPHRPIASFMFMGPTGVGKTELAKALASYLFNTEEALVRIDMSEYMEKHAVSRLIGAPPGYVGYEEGGQLTETVRRRPYAVILFDEIEKAHADVFNVFLQILDDGRVTDSQGRTVSFTNTIIIMTSNVGSQYILDTDDDSVPKERAYETIKRRVMDAARSIFRPEFMNRVDEYIVFQPLDRSQINRIVRLQLERVQKRIADRKLKIVVSEAAVELLGSLGYDPNYGARPVKRVIQQYVENELAKGILRGDFKDEDTISVDTEVTAFSNGQLPQQKLVFKRVDSLRGDASEGQEALSQTY</sequence>
<gene>
    <name evidence="1" type="ORF">L1987_24600</name>
</gene>
<evidence type="ECO:0000313" key="2">
    <source>
        <dbReference type="Proteomes" id="UP001056120"/>
    </source>
</evidence>
<protein>
    <submittedName>
        <fullName evidence="1">Uncharacterized protein</fullName>
    </submittedName>
</protein>
<dbReference type="EMBL" id="CM042025">
    <property type="protein sequence ID" value="KAI3808643.1"/>
    <property type="molecule type" value="Genomic_DNA"/>
</dbReference>
<name>A0ACB9IK54_9ASTR</name>
<accession>A0ACB9IK54</accession>
<organism evidence="1 2">
    <name type="scientific">Smallanthus sonchifolius</name>
    <dbReference type="NCBI Taxonomy" id="185202"/>
    <lineage>
        <taxon>Eukaryota</taxon>
        <taxon>Viridiplantae</taxon>
        <taxon>Streptophyta</taxon>
        <taxon>Embryophyta</taxon>
        <taxon>Tracheophyta</taxon>
        <taxon>Spermatophyta</taxon>
        <taxon>Magnoliopsida</taxon>
        <taxon>eudicotyledons</taxon>
        <taxon>Gunneridae</taxon>
        <taxon>Pentapetalae</taxon>
        <taxon>asterids</taxon>
        <taxon>campanulids</taxon>
        <taxon>Asterales</taxon>
        <taxon>Asteraceae</taxon>
        <taxon>Asteroideae</taxon>
        <taxon>Heliantheae alliance</taxon>
        <taxon>Millerieae</taxon>
        <taxon>Smallanthus</taxon>
    </lineage>
</organism>
<reference evidence="1 2" key="2">
    <citation type="journal article" date="2022" name="Mol. Ecol. Resour.">
        <title>The genomes of chicory, endive, great burdock and yacon provide insights into Asteraceae paleo-polyploidization history and plant inulin production.</title>
        <authorList>
            <person name="Fan W."/>
            <person name="Wang S."/>
            <person name="Wang H."/>
            <person name="Wang A."/>
            <person name="Jiang F."/>
            <person name="Liu H."/>
            <person name="Zhao H."/>
            <person name="Xu D."/>
            <person name="Zhang Y."/>
        </authorList>
    </citation>
    <scope>NUCLEOTIDE SEQUENCE [LARGE SCALE GENOMIC DNA]</scope>
    <source>
        <strain evidence="2">cv. Yunnan</strain>
        <tissue evidence="1">Leaves</tissue>
    </source>
</reference>
<proteinExistence type="predicted"/>
<dbReference type="Proteomes" id="UP001056120">
    <property type="component" value="Linkage Group LG08"/>
</dbReference>
<evidence type="ECO:0000313" key="1">
    <source>
        <dbReference type="EMBL" id="KAI3808643.1"/>
    </source>
</evidence>
<comment type="caution">
    <text evidence="1">The sequence shown here is derived from an EMBL/GenBank/DDBJ whole genome shotgun (WGS) entry which is preliminary data.</text>
</comment>
<reference evidence="2" key="1">
    <citation type="journal article" date="2022" name="Mol. Ecol. Resour.">
        <title>The genomes of chicory, endive, great burdock and yacon provide insights into Asteraceae palaeo-polyploidization history and plant inulin production.</title>
        <authorList>
            <person name="Fan W."/>
            <person name="Wang S."/>
            <person name="Wang H."/>
            <person name="Wang A."/>
            <person name="Jiang F."/>
            <person name="Liu H."/>
            <person name="Zhao H."/>
            <person name="Xu D."/>
            <person name="Zhang Y."/>
        </authorList>
    </citation>
    <scope>NUCLEOTIDE SEQUENCE [LARGE SCALE GENOMIC DNA]</scope>
    <source>
        <strain evidence="2">cv. Yunnan</strain>
    </source>
</reference>
<keyword evidence="2" id="KW-1185">Reference proteome</keyword>